<feature type="non-terminal residue" evidence="6">
    <location>
        <position position="1"/>
    </location>
</feature>
<sequence>IVIGISRKESLTAVTVGKVRNAWQRNSTLYEGIFHQIDELVLQAVEAMQVQDLERLGDLMNICHGLLNALRVSSWEVEELVQIAREHGALGAKLTGGGGGGSIIALCPGNRDKVVAAMRDAGYQAMEVEIG</sequence>
<keyword evidence="2 6" id="KW-0808">Transferase</keyword>
<keyword evidence="1" id="KW-0963">Cytoplasm</keyword>
<dbReference type="InterPro" id="IPR006205">
    <property type="entry name" value="Mev_gal_kin"/>
</dbReference>
<dbReference type="PANTHER" id="PTHR43290:SF2">
    <property type="entry name" value="MEVALONATE KINASE"/>
    <property type="match status" value="1"/>
</dbReference>
<evidence type="ECO:0000259" key="5">
    <source>
        <dbReference type="Pfam" id="PF08544"/>
    </source>
</evidence>
<organism evidence="6">
    <name type="scientific">mine drainage metagenome</name>
    <dbReference type="NCBI Taxonomy" id="410659"/>
    <lineage>
        <taxon>unclassified sequences</taxon>
        <taxon>metagenomes</taxon>
        <taxon>ecological metagenomes</taxon>
    </lineage>
</organism>
<reference evidence="6" key="2">
    <citation type="journal article" date="2014" name="ISME J.">
        <title>Microbial stratification in low pH oxic and suboxic macroscopic growths along an acid mine drainage.</title>
        <authorList>
            <person name="Mendez-Garcia C."/>
            <person name="Mesa V."/>
            <person name="Sprenger R.R."/>
            <person name="Richter M."/>
            <person name="Diez M.S."/>
            <person name="Solano J."/>
            <person name="Bargiela R."/>
            <person name="Golyshina O.V."/>
            <person name="Manteca A."/>
            <person name="Ramos J.L."/>
            <person name="Gallego J.R."/>
            <person name="Llorente I."/>
            <person name="Martins Dos Santos V.A."/>
            <person name="Jensen O.N."/>
            <person name="Pelaez A.I."/>
            <person name="Sanchez J."/>
            <person name="Ferrer M."/>
        </authorList>
    </citation>
    <scope>NUCLEOTIDE SEQUENCE</scope>
</reference>
<dbReference type="GO" id="GO:0004496">
    <property type="term" value="F:mevalonate kinase activity"/>
    <property type="evidence" value="ECO:0007669"/>
    <property type="project" value="UniProtKB-EC"/>
</dbReference>
<dbReference type="GO" id="GO:0005524">
    <property type="term" value="F:ATP binding"/>
    <property type="evidence" value="ECO:0007669"/>
    <property type="project" value="InterPro"/>
</dbReference>
<dbReference type="GO" id="GO:0005829">
    <property type="term" value="C:cytosol"/>
    <property type="evidence" value="ECO:0007669"/>
    <property type="project" value="TreeGrafter"/>
</dbReference>
<dbReference type="EC" id="2.7.1.36" evidence="6"/>
<dbReference type="GO" id="GO:0019287">
    <property type="term" value="P:isopentenyl diphosphate biosynthetic process, mevalonate pathway"/>
    <property type="evidence" value="ECO:0007669"/>
    <property type="project" value="TreeGrafter"/>
</dbReference>
<evidence type="ECO:0000256" key="1">
    <source>
        <dbReference type="ARBA" id="ARBA00022490"/>
    </source>
</evidence>
<feature type="domain" description="GHMP kinase C-terminal" evidence="5">
    <location>
        <begin position="44"/>
        <end position="123"/>
    </location>
</feature>
<dbReference type="Gene3D" id="3.30.70.890">
    <property type="entry name" value="GHMP kinase, C-terminal domain"/>
    <property type="match status" value="1"/>
</dbReference>
<dbReference type="PANTHER" id="PTHR43290">
    <property type="entry name" value="MEVALONATE KINASE"/>
    <property type="match status" value="1"/>
</dbReference>
<proteinExistence type="predicted"/>
<keyword evidence="3 6" id="KW-0418">Kinase</keyword>
<keyword evidence="4" id="KW-0460">Magnesium</keyword>
<dbReference type="EMBL" id="AUZX01010694">
    <property type="protein sequence ID" value="EQD46590.1"/>
    <property type="molecule type" value="Genomic_DNA"/>
</dbReference>
<evidence type="ECO:0000256" key="4">
    <source>
        <dbReference type="ARBA" id="ARBA00022842"/>
    </source>
</evidence>
<comment type="caution">
    <text evidence="6">The sequence shown here is derived from an EMBL/GenBank/DDBJ whole genome shotgun (WGS) entry which is preliminary data.</text>
</comment>
<accession>T1AX10</accession>
<dbReference type="InterPro" id="IPR013750">
    <property type="entry name" value="GHMP_kinase_C_dom"/>
</dbReference>
<dbReference type="AlphaFoldDB" id="T1AX10"/>
<evidence type="ECO:0000256" key="3">
    <source>
        <dbReference type="ARBA" id="ARBA00022777"/>
    </source>
</evidence>
<dbReference type="SUPFAM" id="SSF55060">
    <property type="entry name" value="GHMP Kinase, C-terminal domain"/>
    <property type="match status" value="1"/>
</dbReference>
<dbReference type="Pfam" id="PF08544">
    <property type="entry name" value="GHMP_kinases_C"/>
    <property type="match status" value="1"/>
</dbReference>
<evidence type="ECO:0000256" key="2">
    <source>
        <dbReference type="ARBA" id="ARBA00022679"/>
    </source>
</evidence>
<name>T1AX10_9ZZZZ</name>
<gene>
    <name evidence="6" type="ORF">B1A_14569</name>
</gene>
<reference evidence="6" key="1">
    <citation type="submission" date="2013-08" db="EMBL/GenBank/DDBJ databases">
        <authorList>
            <person name="Mendez C."/>
            <person name="Richter M."/>
            <person name="Ferrer M."/>
            <person name="Sanchez J."/>
        </authorList>
    </citation>
    <scope>NUCLEOTIDE SEQUENCE</scope>
</reference>
<evidence type="ECO:0000313" key="6">
    <source>
        <dbReference type="EMBL" id="EQD46590.1"/>
    </source>
</evidence>
<dbReference type="InterPro" id="IPR036554">
    <property type="entry name" value="GHMP_kinase_C_sf"/>
</dbReference>
<protein>
    <submittedName>
        <fullName evidence="6">Protein containing GHMP kinase</fullName>
        <ecNumber evidence="6">2.7.1.36</ecNumber>
    </submittedName>
</protein>